<proteinExistence type="predicted"/>
<sequence>MSSINSTTSKVQTAYLAICMLFLFLVP</sequence>
<reference evidence="1" key="1">
    <citation type="submission" date="2014-09" db="EMBL/GenBank/DDBJ databases">
        <authorList>
            <person name="Magalhaes I.L.F."/>
            <person name="Oliveira U."/>
            <person name="Santos F.R."/>
            <person name="Vidigal T.H.D.A."/>
            <person name="Brescovit A.D."/>
            <person name="Santos A.J."/>
        </authorList>
    </citation>
    <scope>NUCLEOTIDE SEQUENCE</scope>
    <source>
        <tissue evidence="1">Shoot tissue taken approximately 20 cm above the soil surface</tissue>
    </source>
</reference>
<dbReference type="EMBL" id="GBRH01200711">
    <property type="protein sequence ID" value="JAD97184.1"/>
    <property type="molecule type" value="Transcribed_RNA"/>
</dbReference>
<evidence type="ECO:0000313" key="1">
    <source>
        <dbReference type="EMBL" id="JAD97184.1"/>
    </source>
</evidence>
<reference evidence="1" key="2">
    <citation type="journal article" date="2015" name="Data Brief">
        <title>Shoot transcriptome of the giant reed, Arundo donax.</title>
        <authorList>
            <person name="Barrero R.A."/>
            <person name="Guerrero F.D."/>
            <person name="Moolhuijzen P."/>
            <person name="Goolsby J.A."/>
            <person name="Tidwell J."/>
            <person name="Bellgard S.E."/>
            <person name="Bellgard M.I."/>
        </authorList>
    </citation>
    <scope>NUCLEOTIDE SEQUENCE</scope>
    <source>
        <tissue evidence="1">Shoot tissue taken approximately 20 cm above the soil surface</tissue>
    </source>
</reference>
<name>A0A0A9E8X5_ARUDO</name>
<dbReference type="AlphaFoldDB" id="A0A0A9E8X5"/>
<protein>
    <submittedName>
        <fullName evidence="1">Uncharacterized protein</fullName>
    </submittedName>
</protein>
<accession>A0A0A9E8X5</accession>
<organism evidence="1">
    <name type="scientific">Arundo donax</name>
    <name type="common">Giant reed</name>
    <name type="synonym">Donax arundinaceus</name>
    <dbReference type="NCBI Taxonomy" id="35708"/>
    <lineage>
        <taxon>Eukaryota</taxon>
        <taxon>Viridiplantae</taxon>
        <taxon>Streptophyta</taxon>
        <taxon>Embryophyta</taxon>
        <taxon>Tracheophyta</taxon>
        <taxon>Spermatophyta</taxon>
        <taxon>Magnoliopsida</taxon>
        <taxon>Liliopsida</taxon>
        <taxon>Poales</taxon>
        <taxon>Poaceae</taxon>
        <taxon>PACMAD clade</taxon>
        <taxon>Arundinoideae</taxon>
        <taxon>Arundineae</taxon>
        <taxon>Arundo</taxon>
    </lineage>
</organism>